<evidence type="ECO:0000256" key="3">
    <source>
        <dbReference type="PROSITE-ProRule" id="PRU01248"/>
    </source>
</evidence>
<keyword evidence="1 3" id="KW-0238">DNA-binding</keyword>
<dbReference type="PANTHER" id="PTHR30349:SF81">
    <property type="entry name" value="TYROSINE RECOMBINASE XERC"/>
    <property type="match status" value="1"/>
</dbReference>
<dbReference type="InterPro" id="IPR044068">
    <property type="entry name" value="CB"/>
</dbReference>
<keyword evidence="8" id="KW-1185">Reference proteome</keyword>
<gene>
    <name evidence="7" type="ORF">IW245_001553</name>
</gene>
<dbReference type="GO" id="GO:0006310">
    <property type="term" value="P:DNA recombination"/>
    <property type="evidence" value="ECO:0007669"/>
    <property type="project" value="UniProtKB-KW"/>
</dbReference>
<evidence type="ECO:0000313" key="7">
    <source>
        <dbReference type="EMBL" id="MBG6135359.1"/>
    </source>
</evidence>
<proteinExistence type="predicted"/>
<evidence type="ECO:0000259" key="5">
    <source>
        <dbReference type="PROSITE" id="PS51898"/>
    </source>
</evidence>
<dbReference type="EMBL" id="JADOUF010000001">
    <property type="protein sequence ID" value="MBG6135359.1"/>
    <property type="molecule type" value="Genomic_DNA"/>
</dbReference>
<evidence type="ECO:0000259" key="6">
    <source>
        <dbReference type="PROSITE" id="PS51900"/>
    </source>
</evidence>
<evidence type="ECO:0000256" key="4">
    <source>
        <dbReference type="SAM" id="MobiDB-lite"/>
    </source>
</evidence>
<dbReference type="InterPro" id="IPR002104">
    <property type="entry name" value="Integrase_catalytic"/>
</dbReference>
<reference evidence="7" key="1">
    <citation type="submission" date="2020-11" db="EMBL/GenBank/DDBJ databases">
        <title>Sequencing the genomes of 1000 actinobacteria strains.</title>
        <authorList>
            <person name="Klenk H.-P."/>
        </authorList>
    </citation>
    <scope>NUCLEOTIDE SEQUENCE</scope>
    <source>
        <strain evidence="7">DSM 45356</strain>
    </source>
</reference>
<evidence type="ECO:0000256" key="1">
    <source>
        <dbReference type="ARBA" id="ARBA00023125"/>
    </source>
</evidence>
<dbReference type="PANTHER" id="PTHR30349">
    <property type="entry name" value="PHAGE INTEGRASE-RELATED"/>
    <property type="match status" value="1"/>
</dbReference>
<dbReference type="InterPro" id="IPR050090">
    <property type="entry name" value="Tyrosine_recombinase_XerCD"/>
</dbReference>
<evidence type="ECO:0000313" key="8">
    <source>
        <dbReference type="Proteomes" id="UP000622552"/>
    </source>
</evidence>
<dbReference type="CDD" id="cd00397">
    <property type="entry name" value="DNA_BRE_C"/>
    <property type="match status" value="1"/>
</dbReference>
<keyword evidence="2" id="KW-0233">DNA recombination</keyword>
<accession>A0A8J7GLS2</accession>
<dbReference type="SUPFAM" id="SSF56349">
    <property type="entry name" value="DNA breaking-rejoining enzymes"/>
    <property type="match status" value="1"/>
</dbReference>
<dbReference type="GO" id="GO:0015074">
    <property type="term" value="P:DNA integration"/>
    <property type="evidence" value="ECO:0007669"/>
    <property type="project" value="InterPro"/>
</dbReference>
<dbReference type="InterPro" id="IPR013762">
    <property type="entry name" value="Integrase-like_cat_sf"/>
</dbReference>
<protein>
    <submittedName>
        <fullName evidence="7">Integrase/recombinase XerD</fullName>
    </submittedName>
</protein>
<dbReference type="Gene3D" id="1.10.150.130">
    <property type="match status" value="1"/>
</dbReference>
<dbReference type="PROSITE" id="PS51898">
    <property type="entry name" value="TYR_RECOMBINASE"/>
    <property type="match status" value="1"/>
</dbReference>
<dbReference type="Proteomes" id="UP000622552">
    <property type="component" value="Unassembled WGS sequence"/>
</dbReference>
<dbReference type="Gene3D" id="1.10.443.10">
    <property type="entry name" value="Intergrase catalytic core"/>
    <property type="match status" value="1"/>
</dbReference>
<feature type="region of interest" description="Disordered" evidence="4">
    <location>
        <begin position="100"/>
        <end position="122"/>
    </location>
</feature>
<dbReference type="InterPro" id="IPR011010">
    <property type="entry name" value="DNA_brk_join_enz"/>
</dbReference>
<comment type="caution">
    <text evidence="7">The sequence shown here is derived from an EMBL/GenBank/DDBJ whole genome shotgun (WGS) entry which is preliminary data.</text>
</comment>
<feature type="domain" description="Core-binding (CB)" evidence="6">
    <location>
        <begin position="2"/>
        <end position="91"/>
    </location>
</feature>
<feature type="domain" description="Tyr recombinase" evidence="5">
    <location>
        <begin position="112"/>
        <end position="312"/>
    </location>
</feature>
<sequence length="326" mass="35951">MMRIIDATDGFFTARAPRKDSPHTVAAYRRDLLFVSTLLAELAGVPLEALPCSALTLSPLRKAFAGFAQGRAKSSIARCWSTWNTFCGFLVSEGILEGNPMAGVARPQPPQRQPKPLRGEDTPDDLLVALASRARKARDPWPERDLTVIATLLLTGLRSAELLALTVGDLAGPVGERRLSVRAGKGDADRSLPVEPSLENLIEAYVATRRARLPRERRPLPTMAPLFVDVRGERLTRNQLQYLVRQCYRHSGVADRVERGALVHALRHTFATRLGQSGASAMEIMELLGHRSLSASQGYLKTTARELRDAARSNPSYRLLERLQES</sequence>
<dbReference type="PROSITE" id="PS51900">
    <property type="entry name" value="CB"/>
    <property type="match status" value="1"/>
</dbReference>
<evidence type="ECO:0000256" key="2">
    <source>
        <dbReference type="ARBA" id="ARBA00023172"/>
    </source>
</evidence>
<organism evidence="7 8">
    <name type="scientific">Longispora fulva</name>
    <dbReference type="NCBI Taxonomy" id="619741"/>
    <lineage>
        <taxon>Bacteria</taxon>
        <taxon>Bacillati</taxon>
        <taxon>Actinomycetota</taxon>
        <taxon>Actinomycetes</taxon>
        <taxon>Micromonosporales</taxon>
        <taxon>Micromonosporaceae</taxon>
        <taxon>Longispora</taxon>
    </lineage>
</organism>
<name>A0A8J7GLS2_9ACTN</name>
<dbReference type="Pfam" id="PF00589">
    <property type="entry name" value="Phage_integrase"/>
    <property type="match status" value="1"/>
</dbReference>
<dbReference type="GO" id="GO:0003677">
    <property type="term" value="F:DNA binding"/>
    <property type="evidence" value="ECO:0007669"/>
    <property type="project" value="UniProtKB-UniRule"/>
</dbReference>
<dbReference type="InterPro" id="IPR010998">
    <property type="entry name" value="Integrase_recombinase_N"/>
</dbReference>
<dbReference type="AlphaFoldDB" id="A0A8J7GLS2"/>